<dbReference type="InterPro" id="IPR058792">
    <property type="entry name" value="Beta-barrel_RND_2"/>
</dbReference>
<accession>A0A1E3VWG8</accession>
<dbReference type="Gene3D" id="1.10.287.470">
    <property type="entry name" value="Helix hairpin bin"/>
    <property type="match status" value="1"/>
</dbReference>
<dbReference type="GO" id="GO:1990281">
    <property type="term" value="C:efflux pump complex"/>
    <property type="evidence" value="ECO:0007669"/>
    <property type="project" value="TreeGrafter"/>
</dbReference>
<feature type="coiled-coil region" evidence="2">
    <location>
        <begin position="17"/>
        <end position="96"/>
    </location>
</feature>
<sequence length="262" mass="28290">MAGDEVAKGDILVTLDARDLMARVQQAREALKAGEAQRDLARQELTRTEQLLERGVSTQQRFDQAVSNLRVAEAQVDRLKQDLNEAQTALSFTEILAPVAGRVVDRLAEPGDTATPGQSLLRLYDPLALRVEAPVRESLALNLKTGDVLRVEIPALQDTLSGQIDEIVPYAEPGARTLLVKVRLPSDTAALAGMFARIAVPAGERARLLVPADAVKGIGQLEFVTVASDGQIGQRMVTTGQLSDDGRREVLSGLKEGERVVR</sequence>
<dbReference type="AlphaFoldDB" id="A0A1E3VWG8"/>
<evidence type="ECO:0000313" key="6">
    <source>
        <dbReference type="Proteomes" id="UP000094501"/>
    </source>
</evidence>
<dbReference type="Proteomes" id="UP000094501">
    <property type="component" value="Unassembled WGS sequence"/>
</dbReference>
<keyword evidence="2" id="KW-0175">Coiled coil</keyword>
<name>A0A1E3VWG8_9HYPH</name>
<reference evidence="5 6" key="1">
    <citation type="journal article" date="2016" name="Environ. Microbiol.">
        <title>New Methyloceanibacter diversity from North Sea sediments includes methanotroph containing solely the soluble methane monooxygenase.</title>
        <authorList>
            <person name="Vekeman B."/>
            <person name="Kerckhof F.M."/>
            <person name="Cremers G."/>
            <person name="de Vos P."/>
            <person name="Vandamme P."/>
            <person name="Boon N."/>
            <person name="Op den Camp H.J."/>
            <person name="Heylen K."/>
        </authorList>
    </citation>
    <scope>NUCLEOTIDE SEQUENCE [LARGE SCALE GENOMIC DNA]</scope>
    <source>
        <strain evidence="5 6">R-67174</strain>
    </source>
</reference>
<dbReference type="PANTHER" id="PTHR30469:SF15">
    <property type="entry name" value="HLYD FAMILY OF SECRETION PROTEINS"/>
    <property type="match status" value="1"/>
</dbReference>
<proteinExistence type="inferred from homology"/>
<dbReference type="GO" id="GO:0015562">
    <property type="term" value="F:efflux transmembrane transporter activity"/>
    <property type="evidence" value="ECO:0007669"/>
    <property type="project" value="TreeGrafter"/>
</dbReference>
<evidence type="ECO:0000259" key="3">
    <source>
        <dbReference type="Pfam" id="PF25893"/>
    </source>
</evidence>
<organism evidence="5 6">
    <name type="scientific">Methyloceanibacter methanicus</name>
    <dbReference type="NCBI Taxonomy" id="1774968"/>
    <lineage>
        <taxon>Bacteria</taxon>
        <taxon>Pseudomonadati</taxon>
        <taxon>Pseudomonadota</taxon>
        <taxon>Alphaproteobacteria</taxon>
        <taxon>Hyphomicrobiales</taxon>
        <taxon>Hyphomicrobiaceae</taxon>
        <taxon>Methyloceanibacter</taxon>
    </lineage>
</organism>
<comment type="caution">
    <text evidence="5">The sequence shown here is derived from an EMBL/GenBank/DDBJ whole genome shotgun (WGS) entry which is preliminary data.</text>
</comment>
<dbReference type="STRING" id="1774968.AUC68_10025"/>
<dbReference type="InterPro" id="IPR006143">
    <property type="entry name" value="RND_pump_MFP"/>
</dbReference>
<dbReference type="Pfam" id="PF25954">
    <property type="entry name" value="Beta-barrel_RND_2"/>
    <property type="match status" value="1"/>
</dbReference>
<evidence type="ECO:0000256" key="1">
    <source>
        <dbReference type="ARBA" id="ARBA00009477"/>
    </source>
</evidence>
<dbReference type="Gene3D" id="2.40.50.100">
    <property type="match status" value="1"/>
</dbReference>
<gene>
    <name evidence="5" type="ORF">AUC68_10025</name>
</gene>
<dbReference type="Gene3D" id="2.40.420.20">
    <property type="match status" value="1"/>
</dbReference>
<evidence type="ECO:0000313" key="5">
    <source>
        <dbReference type="EMBL" id="ODR97874.1"/>
    </source>
</evidence>
<protein>
    <submittedName>
        <fullName evidence="5">Uncharacterized protein</fullName>
    </submittedName>
</protein>
<keyword evidence="6" id="KW-1185">Reference proteome</keyword>
<comment type="similarity">
    <text evidence="1">Belongs to the membrane fusion protein (MFP) (TC 8.A.1) family.</text>
</comment>
<dbReference type="PANTHER" id="PTHR30469">
    <property type="entry name" value="MULTIDRUG RESISTANCE PROTEIN MDTA"/>
    <property type="match status" value="1"/>
</dbReference>
<dbReference type="InterPro" id="IPR058648">
    <property type="entry name" value="HH_CzcB-like"/>
</dbReference>
<evidence type="ECO:0000256" key="2">
    <source>
        <dbReference type="SAM" id="Coils"/>
    </source>
</evidence>
<evidence type="ECO:0000259" key="4">
    <source>
        <dbReference type="Pfam" id="PF25954"/>
    </source>
</evidence>
<dbReference type="SUPFAM" id="SSF111369">
    <property type="entry name" value="HlyD-like secretion proteins"/>
    <property type="match status" value="1"/>
</dbReference>
<dbReference type="Gene3D" id="2.40.30.170">
    <property type="match status" value="1"/>
</dbReference>
<feature type="domain" description="CzcB-like alpha-helical hairpin" evidence="3">
    <location>
        <begin position="27"/>
        <end position="83"/>
    </location>
</feature>
<dbReference type="Pfam" id="PF25893">
    <property type="entry name" value="HH_CzcB"/>
    <property type="match status" value="1"/>
</dbReference>
<feature type="domain" description="CusB-like beta-barrel" evidence="4">
    <location>
        <begin position="131"/>
        <end position="200"/>
    </location>
</feature>
<dbReference type="EMBL" id="LPWG01000014">
    <property type="protein sequence ID" value="ODR97874.1"/>
    <property type="molecule type" value="Genomic_DNA"/>
</dbReference>
<dbReference type="NCBIfam" id="TIGR01730">
    <property type="entry name" value="RND_mfp"/>
    <property type="match status" value="1"/>
</dbReference>